<evidence type="ECO:0000313" key="3">
    <source>
        <dbReference type="WBParaSite" id="ASIM_0000869101-mRNA-1"/>
    </source>
</evidence>
<reference evidence="1 2" key="2">
    <citation type="submission" date="2018-11" db="EMBL/GenBank/DDBJ databases">
        <authorList>
            <consortium name="Pathogen Informatics"/>
        </authorList>
    </citation>
    <scope>NUCLEOTIDE SEQUENCE [LARGE SCALE GENOMIC DNA]</scope>
</reference>
<organism evidence="3">
    <name type="scientific">Anisakis simplex</name>
    <name type="common">Herring worm</name>
    <dbReference type="NCBI Taxonomy" id="6269"/>
    <lineage>
        <taxon>Eukaryota</taxon>
        <taxon>Metazoa</taxon>
        <taxon>Ecdysozoa</taxon>
        <taxon>Nematoda</taxon>
        <taxon>Chromadorea</taxon>
        <taxon>Rhabditida</taxon>
        <taxon>Spirurina</taxon>
        <taxon>Ascaridomorpha</taxon>
        <taxon>Ascaridoidea</taxon>
        <taxon>Anisakidae</taxon>
        <taxon>Anisakis</taxon>
        <taxon>Anisakis simplex complex</taxon>
    </lineage>
</organism>
<reference evidence="3" key="1">
    <citation type="submission" date="2017-02" db="UniProtKB">
        <authorList>
            <consortium name="WormBaseParasite"/>
        </authorList>
    </citation>
    <scope>IDENTIFICATION</scope>
</reference>
<protein>
    <submittedName>
        <fullName evidence="3">CAT_RBD domain-containing protein</fullName>
    </submittedName>
</protein>
<dbReference type="AlphaFoldDB" id="A0A0M3JM09"/>
<dbReference type="Proteomes" id="UP000267096">
    <property type="component" value="Unassembled WGS sequence"/>
</dbReference>
<evidence type="ECO:0000313" key="1">
    <source>
        <dbReference type="EMBL" id="VDK31980.1"/>
    </source>
</evidence>
<gene>
    <name evidence="1" type="ORF">ASIM_LOCUS8443</name>
</gene>
<accession>A0A0M3JM09</accession>
<dbReference type="EMBL" id="UYRR01022911">
    <property type="protein sequence ID" value="VDK31980.1"/>
    <property type="molecule type" value="Genomic_DNA"/>
</dbReference>
<proteinExistence type="predicted"/>
<name>A0A0M3JM09_ANISI</name>
<dbReference type="WBParaSite" id="ASIM_0000869101-mRNA-1">
    <property type="protein sequence ID" value="ASIM_0000869101-mRNA-1"/>
    <property type="gene ID" value="ASIM_0000869101"/>
</dbReference>
<sequence>MRNRFILTSKPSLINTKNVIIKEYDASDVDKITVGFVRSKHSSGGLIIGLFGGVRAFMLQKEASRLGDIKFVISL</sequence>
<evidence type="ECO:0000313" key="2">
    <source>
        <dbReference type="Proteomes" id="UP000267096"/>
    </source>
</evidence>
<keyword evidence="2" id="KW-1185">Reference proteome</keyword>